<evidence type="ECO:0000256" key="1">
    <source>
        <dbReference type="SAM" id="MobiDB-lite"/>
    </source>
</evidence>
<sequence>MQQPPPGGYPPQQPPAKNNSGCIKIGLIVLAVLAILGLIGGGCLVFGLNRAVDEIETQTGKADPSDYELTGPECSNDEFAGPTANGTLKNTSGESQAFEVSVRFTDADGNLISEDTTFTDSIDADQTANWEVTTFETAEGDISCEVSEVNYSLFDG</sequence>
<keyword evidence="2" id="KW-0472">Membrane</keyword>
<dbReference type="Proteomes" id="UP000727993">
    <property type="component" value="Unassembled WGS sequence"/>
</dbReference>
<reference evidence="3 4" key="1">
    <citation type="submission" date="2020-10" db="EMBL/GenBank/DDBJ databases">
        <title>Connecting structure to function with the recovery of over 1000 high-quality activated sludge metagenome-assembled genomes encoding full-length rRNA genes using long-read sequencing.</title>
        <authorList>
            <person name="Singleton C.M."/>
            <person name="Petriglieri F."/>
            <person name="Kristensen J.M."/>
            <person name="Kirkegaard R.H."/>
            <person name="Michaelsen T.Y."/>
            <person name="Andersen M.H."/>
            <person name="Karst S.M."/>
            <person name="Dueholm M.S."/>
            <person name="Nielsen P.H."/>
            <person name="Albertsen M."/>
        </authorList>
    </citation>
    <scope>NUCLEOTIDE SEQUENCE [LARGE SCALE GENOMIC DNA]</scope>
    <source>
        <strain evidence="3">Lyne_18-Q3-R50-59_MAXAC.006</strain>
    </source>
</reference>
<dbReference type="NCBIfam" id="NF038353">
    <property type="entry name" value="FxLYD_dom"/>
    <property type="match status" value="1"/>
</dbReference>
<comment type="caution">
    <text evidence="3">The sequence shown here is derived from an EMBL/GenBank/DDBJ whole genome shotgun (WGS) entry which is preliminary data.</text>
</comment>
<gene>
    <name evidence="3" type="ORF">IPN02_06295</name>
</gene>
<protein>
    <submittedName>
        <fullName evidence="3">Uncharacterized protein</fullName>
    </submittedName>
</protein>
<keyword evidence="2" id="KW-1133">Transmembrane helix</keyword>
<organism evidence="3 4">
    <name type="scientific">Candidatus Neomicrothrix subdominans</name>
    <dbReference type="NCBI Taxonomy" id="2954438"/>
    <lineage>
        <taxon>Bacteria</taxon>
        <taxon>Bacillati</taxon>
        <taxon>Actinomycetota</taxon>
        <taxon>Acidimicrobiia</taxon>
        <taxon>Acidimicrobiales</taxon>
        <taxon>Microthrixaceae</taxon>
        <taxon>Candidatus Neomicrothrix</taxon>
    </lineage>
</organism>
<dbReference type="InterPro" id="IPR047676">
    <property type="entry name" value="FxLYD_dom"/>
</dbReference>
<name>A0A936TE95_9ACTN</name>
<evidence type="ECO:0000313" key="4">
    <source>
        <dbReference type="Proteomes" id="UP000727993"/>
    </source>
</evidence>
<proteinExistence type="predicted"/>
<accession>A0A936TE95</accession>
<dbReference type="AlphaFoldDB" id="A0A936TE95"/>
<keyword evidence="2" id="KW-0812">Transmembrane</keyword>
<feature type="region of interest" description="Disordered" evidence="1">
    <location>
        <begin position="57"/>
        <end position="92"/>
    </location>
</feature>
<dbReference type="EMBL" id="JADJZA010000002">
    <property type="protein sequence ID" value="MBK9296459.1"/>
    <property type="molecule type" value="Genomic_DNA"/>
</dbReference>
<evidence type="ECO:0000313" key="3">
    <source>
        <dbReference type="EMBL" id="MBK9296459.1"/>
    </source>
</evidence>
<evidence type="ECO:0000256" key="2">
    <source>
        <dbReference type="SAM" id="Phobius"/>
    </source>
</evidence>
<feature type="transmembrane region" description="Helical" evidence="2">
    <location>
        <begin position="25"/>
        <end position="48"/>
    </location>
</feature>